<evidence type="ECO:0000313" key="2">
    <source>
        <dbReference type="WBParaSite" id="jg4160"/>
    </source>
</evidence>
<organism evidence="1 2">
    <name type="scientific">Ditylenchus dipsaci</name>
    <dbReference type="NCBI Taxonomy" id="166011"/>
    <lineage>
        <taxon>Eukaryota</taxon>
        <taxon>Metazoa</taxon>
        <taxon>Ecdysozoa</taxon>
        <taxon>Nematoda</taxon>
        <taxon>Chromadorea</taxon>
        <taxon>Rhabditida</taxon>
        <taxon>Tylenchina</taxon>
        <taxon>Tylenchomorpha</taxon>
        <taxon>Sphaerularioidea</taxon>
        <taxon>Anguinidae</taxon>
        <taxon>Anguininae</taxon>
        <taxon>Ditylenchus</taxon>
    </lineage>
</organism>
<keyword evidence="1" id="KW-1185">Reference proteome</keyword>
<dbReference type="InterPro" id="IPR012337">
    <property type="entry name" value="RNaseH-like_sf"/>
</dbReference>
<protein>
    <submittedName>
        <fullName evidence="2">HAT C-terminal dimerisation domain-containing protein</fullName>
    </submittedName>
</protein>
<dbReference type="WBParaSite" id="jg4160">
    <property type="protein sequence ID" value="jg4160"/>
    <property type="gene ID" value="jg4160"/>
</dbReference>
<name>A0A915EBQ8_9BILA</name>
<evidence type="ECO:0000313" key="1">
    <source>
        <dbReference type="Proteomes" id="UP000887574"/>
    </source>
</evidence>
<proteinExistence type="predicted"/>
<reference evidence="2" key="1">
    <citation type="submission" date="2022-11" db="UniProtKB">
        <authorList>
            <consortium name="WormBaseParasite"/>
        </authorList>
    </citation>
    <scope>IDENTIFICATION</scope>
</reference>
<dbReference type="SUPFAM" id="SSF53098">
    <property type="entry name" value="Ribonuclease H-like"/>
    <property type="match status" value="1"/>
</dbReference>
<dbReference type="AlphaFoldDB" id="A0A915EBQ8"/>
<dbReference type="Proteomes" id="UP000887574">
    <property type="component" value="Unplaced"/>
</dbReference>
<sequence>MGMPMLINKLEAFLDEPAKKRREFLDRLEDCAAEDDELDCYLRTSFSPNQTKNVLEFWASVGESEFPRLAKLARFLLPTSAACAPVSLAHPSSPLTASDINTLLILR</sequence>
<accession>A0A915EBQ8</accession>